<protein>
    <recommendedName>
        <fullName evidence="5">GAG-pre-integrase domain-containing protein</fullName>
    </recommendedName>
</protein>
<dbReference type="EMBL" id="JBDFQZ010000002">
    <property type="protein sequence ID" value="KAK9748772.1"/>
    <property type="molecule type" value="Genomic_DNA"/>
</dbReference>
<dbReference type="Pfam" id="PF13976">
    <property type="entry name" value="gag_pre-integrs"/>
    <property type="match status" value="1"/>
</dbReference>
<dbReference type="AlphaFoldDB" id="A0AAW1MTS0"/>
<accession>A0AAW1MTS0</accession>
<comment type="caution">
    <text evidence="3">The sequence shown here is derived from an EMBL/GenBank/DDBJ whole genome shotgun (WGS) entry which is preliminary data.</text>
</comment>
<dbReference type="InterPro" id="IPR025724">
    <property type="entry name" value="GAG-pre-integrase_dom"/>
</dbReference>
<dbReference type="PANTHER" id="PTHR34222:SF28">
    <property type="entry name" value="CCHC-TYPE DOMAIN-CONTAINING PROTEIN"/>
    <property type="match status" value="1"/>
</dbReference>
<evidence type="ECO:0000313" key="4">
    <source>
        <dbReference type="Proteomes" id="UP001443914"/>
    </source>
</evidence>
<gene>
    <name evidence="3" type="ORF">RND81_02G079600</name>
</gene>
<dbReference type="Pfam" id="PF22936">
    <property type="entry name" value="Pol_BBD"/>
    <property type="match status" value="1"/>
</dbReference>
<feature type="domain" description="GAG-pre-integrase" evidence="1">
    <location>
        <begin position="306"/>
        <end position="347"/>
    </location>
</feature>
<dbReference type="InterPro" id="IPR054722">
    <property type="entry name" value="PolX-like_BBD"/>
</dbReference>
<feature type="domain" description="Retrovirus-related Pol polyprotein from transposon TNT 1-94-like beta-barrel" evidence="2">
    <location>
        <begin position="233"/>
        <end position="290"/>
    </location>
</feature>
<dbReference type="Proteomes" id="UP001443914">
    <property type="component" value="Unassembled WGS sequence"/>
</dbReference>
<proteinExistence type="predicted"/>
<evidence type="ECO:0000313" key="3">
    <source>
        <dbReference type="EMBL" id="KAK9748772.1"/>
    </source>
</evidence>
<evidence type="ECO:0000259" key="1">
    <source>
        <dbReference type="Pfam" id="PF13976"/>
    </source>
</evidence>
<organism evidence="3 4">
    <name type="scientific">Saponaria officinalis</name>
    <name type="common">Common soapwort</name>
    <name type="synonym">Lychnis saponaria</name>
    <dbReference type="NCBI Taxonomy" id="3572"/>
    <lineage>
        <taxon>Eukaryota</taxon>
        <taxon>Viridiplantae</taxon>
        <taxon>Streptophyta</taxon>
        <taxon>Embryophyta</taxon>
        <taxon>Tracheophyta</taxon>
        <taxon>Spermatophyta</taxon>
        <taxon>Magnoliopsida</taxon>
        <taxon>eudicotyledons</taxon>
        <taxon>Gunneridae</taxon>
        <taxon>Pentapetalae</taxon>
        <taxon>Caryophyllales</taxon>
        <taxon>Caryophyllaceae</taxon>
        <taxon>Caryophylleae</taxon>
        <taxon>Saponaria</taxon>
    </lineage>
</organism>
<dbReference type="PROSITE" id="PS51257">
    <property type="entry name" value="PROKAR_LIPOPROTEIN"/>
    <property type="match status" value="1"/>
</dbReference>
<keyword evidence="4" id="KW-1185">Reference proteome</keyword>
<sequence>MDYFGRLKKLWDDLNECDVLPSCSCSGCSCNLVTTLSRRRDDERIREFLMGLDSSFANIRSQIQGMEPLPNLNQIYNKLIQEESVRNFSHSTSESHPEPMAFAARARTNSNQSRGAPRDAFFYASATTKLKCTACNRSGHSAKTCFRVTGKFPDWWGDRPRPTDNQGRNFAQANVAAASPSSSRISLLNDNDRFDLNSLTQFEWDELKHLWQAHKASTSGNDRHDGNFFEHSWIIDTGASHHMSGNLDHFSNITNIDPSPVGMPNGDLVVATKSGDIILGPKLVLRGVLYDRCSRTVIGVGEQHKGLYYLCGVSDTRVRAYSVSAIDNVDLWHRRLGHPSLKITKLLPFYKNSIDDFSRSVWVYLLPTKSAASQKLKHFIAMIDR</sequence>
<name>A0AAW1MTS0_SAPOF</name>
<evidence type="ECO:0000259" key="2">
    <source>
        <dbReference type="Pfam" id="PF22936"/>
    </source>
</evidence>
<dbReference type="PANTHER" id="PTHR34222">
    <property type="entry name" value="GAG_PRE-INTEGRS DOMAIN-CONTAINING PROTEIN"/>
    <property type="match status" value="1"/>
</dbReference>
<evidence type="ECO:0008006" key="5">
    <source>
        <dbReference type="Google" id="ProtNLM"/>
    </source>
</evidence>
<reference evidence="3" key="1">
    <citation type="submission" date="2024-03" db="EMBL/GenBank/DDBJ databases">
        <title>WGS assembly of Saponaria officinalis var. Norfolk2.</title>
        <authorList>
            <person name="Jenkins J."/>
            <person name="Shu S."/>
            <person name="Grimwood J."/>
            <person name="Barry K."/>
            <person name="Goodstein D."/>
            <person name="Schmutz J."/>
            <person name="Leebens-Mack J."/>
            <person name="Osbourn A."/>
        </authorList>
    </citation>
    <scope>NUCLEOTIDE SEQUENCE [LARGE SCALE GENOMIC DNA]</scope>
    <source>
        <strain evidence="3">JIC</strain>
    </source>
</reference>